<feature type="compositionally biased region" description="Low complexity" evidence="3">
    <location>
        <begin position="85"/>
        <end position="99"/>
    </location>
</feature>
<dbReference type="SMART" id="SM00906">
    <property type="entry name" value="Fungal_trans"/>
    <property type="match status" value="1"/>
</dbReference>
<evidence type="ECO:0000256" key="1">
    <source>
        <dbReference type="ARBA" id="ARBA00022723"/>
    </source>
</evidence>
<dbReference type="Pfam" id="PF00172">
    <property type="entry name" value="Zn_clus"/>
    <property type="match status" value="1"/>
</dbReference>
<evidence type="ECO:0000256" key="3">
    <source>
        <dbReference type="SAM" id="MobiDB-lite"/>
    </source>
</evidence>
<feature type="domain" description="Zn(2)-C6 fungal-type" evidence="4">
    <location>
        <begin position="11"/>
        <end position="40"/>
    </location>
</feature>
<dbReference type="SUPFAM" id="SSF57701">
    <property type="entry name" value="Zn2/Cys6 DNA-binding domain"/>
    <property type="match status" value="1"/>
</dbReference>
<evidence type="ECO:0000313" key="5">
    <source>
        <dbReference type="EMBL" id="KAK7427351.1"/>
    </source>
</evidence>
<dbReference type="EMBL" id="JAZAVK010000054">
    <property type="protein sequence ID" value="KAK7427351.1"/>
    <property type="molecule type" value="Genomic_DNA"/>
</dbReference>
<dbReference type="InterPro" id="IPR050797">
    <property type="entry name" value="Carb_Metab_Trans_Reg"/>
</dbReference>
<feature type="region of interest" description="Disordered" evidence="3">
    <location>
        <begin position="75"/>
        <end position="135"/>
    </location>
</feature>
<evidence type="ECO:0000313" key="6">
    <source>
        <dbReference type="Proteomes" id="UP001498421"/>
    </source>
</evidence>
<reference evidence="5 6" key="1">
    <citation type="journal article" date="2025" name="Microbiol. Resour. Announc.">
        <title>Draft genome sequences for Neonectria magnoliae and Neonectria punicea, canker pathogens of Liriodendron tulipifera and Acer saccharum in West Virginia.</title>
        <authorList>
            <person name="Petronek H.M."/>
            <person name="Kasson M.T."/>
            <person name="Metheny A.M."/>
            <person name="Stauder C.M."/>
            <person name="Lovett B."/>
            <person name="Lynch S.C."/>
            <person name="Garnas J.R."/>
            <person name="Kasson L.R."/>
            <person name="Stajich J.E."/>
        </authorList>
    </citation>
    <scope>NUCLEOTIDE SEQUENCE [LARGE SCALE GENOMIC DNA]</scope>
    <source>
        <strain evidence="5 6">NRRL 64651</strain>
    </source>
</reference>
<proteinExistence type="predicted"/>
<name>A0ABR1I3A0_9HYPO</name>
<dbReference type="Proteomes" id="UP001498421">
    <property type="component" value="Unassembled WGS sequence"/>
</dbReference>
<dbReference type="CDD" id="cd12148">
    <property type="entry name" value="fungal_TF_MHR"/>
    <property type="match status" value="1"/>
</dbReference>
<dbReference type="InterPro" id="IPR007219">
    <property type="entry name" value="XnlR_reg_dom"/>
</dbReference>
<dbReference type="PROSITE" id="PS00463">
    <property type="entry name" value="ZN2_CY6_FUNGAL_1"/>
    <property type="match status" value="1"/>
</dbReference>
<protein>
    <recommendedName>
        <fullName evidence="4">Zn(2)-C6 fungal-type domain-containing protein</fullName>
    </recommendedName>
</protein>
<dbReference type="Gene3D" id="4.10.240.10">
    <property type="entry name" value="Zn(2)-C6 fungal-type DNA-binding domain"/>
    <property type="match status" value="1"/>
</dbReference>
<dbReference type="PANTHER" id="PTHR31668">
    <property type="entry name" value="GLUCOSE TRANSPORT TRANSCRIPTION REGULATOR RGT1-RELATED-RELATED"/>
    <property type="match status" value="1"/>
</dbReference>
<dbReference type="CDD" id="cd00067">
    <property type="entry name" value="GAL4"/>
    <property type="match status" value="1"/>
</dbReference>
<keyword evidence="1" id="KW-0479">Metal-binding</keyword>
<evidence type="ECO:0000256" key="2">
    <source>
        <dbReference type="ARBA" id="ARBA00023242"/>
    </source>
</evidence>
<dbReference type="PROSITE" id="PS50048">
    <property type="entry name" value="ZN2_CY6_FUNGAL_2"/>
    <property type="match status" value="1"/>
</dbReference>
<dbReference type="Pfam" id="PF04082">
    <property type="entry name" value="Fungal_trans"/>
    <property type="match status" value="1"/>
</dbReference>
<organism evidence="5 6">
    <name type="scientific">Neonectria magnoliae</name>
    <dbReference type="NCBI Taxonomy" id="2732573"/>
    <lineage>
        <taxon>Eukaryota</taxon>
        <taxon>Fungi</taxon>
        <taxon>Dikarya</taxon>
        <taxon>Ascomycota</taxon>
        <taxon>Pezizomycotina</taxon>
        <taxon>Sordariomycetes</taxon>
        <taxon>Hypocreomycetidae</taxon>
        <taxon>Hypocreales</taxon>
        <taxon>Nectriaceae</taxon>
        <taxon>Neonectria</taxon>
    </lineage>
</organism>
<dbReference type="InterPro" id="IPR001138">
    <property type="entry name" value="Zn2Cys6_DnaBD"/>
</dbReference>
<dbReference type="InterPro" id="IPR036864">
    <property type="entry name" value="Zn2-C6_fun-type_DNA-bd_sf"/>
</dbReference>
<keyword evidence="6" id="KW-1185">Reference proteome</keyword>
<accession>A0ABR1I3A0</accession>
<dbReference type="PANTHER" id="PTHR31668:SF19">
    <property type="entry name" value="ZN(2)-C6 FUNGAL-TYPE DOMAIN-CONTAINING PROTEIN-RELATED"/>
    <property type="match status" value="1"/>
</dbReference>
<keyword evidence="2" id="KW-0539">Nucleus</keyword>
<sequence length="613" mass="68272">MAGNKEKLRQACDNCRFRKVKCNRGRPCNNCDAGALQCQYLHTIQRKGARKGQGRRQSQLRRGLAGFDEDLIRVITPDTNTPFRSTSNSNNSPGSISSSDQRPQSLPARQPQHSASPPANSQSPSQHVTPQPGIFDNSASSLDDLLLDAAGYSRRLSLSLFAHIQVFLKHLFPIMPAVDGDELLADATRLDELPPSRYALIVSLCAVTRIQLRMDSGQNSGGEGPGAHLPLEPQLTGEMLISLAENSLRQYNVIDDTSLDSILASFFLFASYGNLDNARCAWFYLNQSISLAQSLDLTRESGYTGLPENEREKRRRLFWLLFVTERTFALQHRRGVQLRSSIVKPQVVDSNCPAVMHDFLNHIRLFELLPCSLYEWQPQGDNQQPDDLTLTHEINNKLCNIQADRSVIESQRFDTLVTQQWLRVSMWRLAFGKKPSSAYNRGLLLPLGVPIDAGRMIMTALDSVGSKSKDCHGIGMEQKLFDVGMSLVDSALLPSWNHSSFEIGPRNLLHAVIRALSQVRGHPSHLLPMLLKHSAGVLEFSDPTSHINIQWEMSPEGETLERPPDIEEISTQADKTIECMSWAMEDDLALFDLGTPALTPLCEVTTTSGTDFD</sequence>
<gene>
    <name evidence="5" type="ORF">QQZ08_006120</name>
</gene>
<feature type="compositionally biased region" description="Low complexity" evidence="3">
    <location>
        <begin position="110"/>
        <end position="127"/>
    </location>
</feature>
<evidence type="ECO:0000259" key="4">
    <source>
        <dbReference type="PROSITE" id="PS50048"/>
    </source>
</evidence>
<dbReference type="SMART" id="SM00066">
    <property type="entry name" value="GAL4"/>
    <property type="match status" value="1"/>
</dbReference>
<comment type="caution">
    <text evidence="5">The sequence shown here is derived from an EMBL/GenBank/DDBJ whole genome shotgun (WGS) entry which is preliminary data.</text>
</comment>